<proteinExistence type="predicted"/>
<name>A0ACC0U0E6_9AGAM</name>
<sequence>MLYAAHYFSSPYRKLPPGPRGYPIIGNLLELKKGQWLKFAAWRKDYGDLIYLNVAGQPIVVLNSHKVAVDLLDRRSGIYSSRPRNIVASDIMTGGLVIAFAQYGDIWRRMRKASHEGFNRSVVKKFHESQTTEAILLASDLLAEPAKWNRHCGRTAASVILSVLYKYHSITSEEDHVVVAISNIAARLTSAAYPGAYLVEFFPWMRYIPSSLAKWKRDAEEYFEKDSAMFEGLLRPIEANVAKGDDHQSLGATLIRDADRNKLSPRERSWLAGTLYIAGTDSSSVALAWWLLAMLAYPETQARAHAELDAVVGRARLPTFSDYPHLPYIRAMVKELLRWSSLAPLGLPHQLTEDDWYQGMFIPKGTICISNIWQINRDPEIYGENVADFDPTRHLDANGEIAPGPSVSKEEGHFAYGFGRRECPGRYLANNSLFIEIAVTLWASNIERKKDAFGKFLPLDLDGYIDQGVIIRPIPFECEITPRFPEASSLLSQERELRGS</sequence>
<dbReference type="Proteomes" id="UP001207468">
    <property type="component" value="Unassembled WGS sequence"/>
</dbReference>
<protein>
    <submittedName>
        <fullName evidence="1">Cytochrome P450</fullName>
    </submittedName>
</protein>
<evidence type="ECO:0000313" key="2">
    <source>
        <dbReference type="Proteomes" id="UP001207468"/>
    </source>
</evidence>
<accession>A0ACC0U0E6</accession>
<evidence type="ECO:0000313" key="1">
    <source>
        <dbReference type="EMBL" id="KAI9454505.1"/>
    </source>
</evidence>
<comment type="caution">
    <text evidence="1">The sequence shown here is derived from an EMBL/GenBank/DDBJ whole genome shotgun (WGS) entry which is preliminary data.</text>
</comment>
<keyword evidence="2" id="KW-1185">Reference proteome</keyword>
<organism evidence="1 2">
    <name type="scientific">Russula earlei</name>
    <dbReference type="NCBI Taxonomy" id="71964"/>
    <lineage>
        <taxon>Eukaryota</taxon>
        <taxon>Fungi</taxon>
        <taxon>Dikarya</taxon>
        <taxon>Basidiomycota</taxon>
        <taxon>Agaricomycotina</taxon>
        <taxon>Agaricomycetes</taxon>
        <taxon>Russulales</taxon>
        <taxon>Russulaceae</taxon>
        <taxon>Russula</taxon>
    </lineage>
</organism>
<gene>
    <name evidence="1" type="ORF">F5148DRAFT_1300744</name>
</gene>
<dbReference type="EMBL" id="JAGFNK010000272">
    <property type="protein sequence ID" value="KAI9454505.1"/>
    <property type="molecule type" value="Genomic_DNA"/>
</dbReference>
<reference evidence="1" key="1">
    <citation type="submission" date="2021-03" db="EMBL/GenBank/DDBJ databases">
        <title>Evolutionary priming and transition to the ectomycorrhizal habit in an iconic lineage of mushroom-forming fungi: is preadaptation a requirement?</title>
        <authorList>
            <consortium name="DOE Joint Genome Institute"/>
            <person name="Looney B.P."/>
            <person name="Miyauchi S."/>
            <person name="Morin E."/>
            <person name="Drula E."/>
            <person name="Courty P.E."/>
            <person name="Chicoki N."/>
            <person name="Fauchery L."/>
            <person name="Kohler A."/>
            <person name="Kuo A."/>
            <person name="LaButti K."/>
            <person name="Pangilinan J."/>
            <person name="Lipzen A."/>
            <person name="Riley R."/>
            <person name="Andreopoulos W."/>
            <person name="He G."/>
            <person name="Johnson J."/>
            <person name="Barry K.W."/>
            <person name="Grigoriev I.V."/>
            <person name="Nagy L."/>
            <person name="Hibbett D."/>
            <person name="Henrissat B."/>
            <person name="Matheny P.B."/>
            <person name="Labbe J."/>
            <person name="Martin A.F."/>
        </authorList>
    </citation>
    <scope>NUCLEOTIDE SEQUENCE</scope>
    <source>
        <strain evidence="1">BPL698</strain>
    </source>
</reference>